<reference evidence="1" key="1">
    <citation type="submission" date="2014-05" db="EMBL/GenBank/DDBJ databases">
        <title>The transcriptome of the halophilic microalga Tetraselmis sp. GSL018 isolated from the Great Salt Lake, Utah.</title>
        <authorList>
            <person name="Jinkerson R.E."/>
            <person name="D'Adamo S."/>
            <person name="Posewitz M.C."/>
        </authorList>
    </citation>
    <scope>NUCLEOTIDE SEQUENCE</scope>
    <source>
        <strain evidence="1">GSL018</strain>
    </source>
</reference>
<name>A0A061RFC3_9CHLO</name>
<protein>
    <submittedName>
        <fullName evidence="1">Uncharacterized protein</fullName>
    </submittedName>
</protein>
<dbReference type="EMBL" id="GBEZ01015534">
    <property type="protein sequence ID" value="JAC70638.1"/>
    <property type="molecule type" value="Transcribed_RNA"/>
</dbReference>
<accession>A0A061RFC3</accession>
<organism evidence="1">
    <name type="scientific">Tetraselmis sp. GSL018</name>
    <dbReference type="NCBI Taxonomy" id="582737"/>
    <lineage>
        <taxon>Eukaryota</taxon>
        <taxon>Viridiplantae</taxon>
        <taxon>Chlorophyta</taxon>
        <taxon>core chlorophytes</taxon>
        <taxon>Chlorodendrophyceae</taxon>
        <taxon>Chlorodendrales</taxon>
        <taxon>Chlorodendraceae</taxon>
        <taxon>Tetraselmis</taxon>
    </lineage>
</organism>
<dbReference type="AlphaFoldDB" id="A0A061RFC3"/>
<gene>
    <name evidence="1" type="ORF">TSPGSL018_3709</name>
</gene>
<evidence type="ECO:0000313" key="1">
    <source>
        <dbReference type="EMBL" id="JAC70638.1"/>
    </source>
</evidence>
<proteinExistence type="predicted"/>
<feature type="non-terminal residue" evidence="1">
    <location>
        <position position="1"/>
    </location>
</feature>
<sequence length="65" mass="7632">RELEGFPLLLRITPLSLYSMVVPKPTKRKLNSTSQVIFENHSQVIYLFPQKSFSLEKIHACEELW</sequence>